<evidence type="ECO:0000313" key="8">
    <source>
        <dbReference type="Proteomes" id="UP001319200"/>
    </source>
</evidence>
<dbReference type="PROSITE" id="PS01322">
    <property type="entry name" value="PHOSPHOTRIESTERASE_1"/>
    <property type="match status" value="1"/>
</dbReference>
<feature type="binding site" evidence="4">
    <location>
        <position position="286"/>
    </location>
    <ligand>
        <name>Zn(2+)</name>
        <dbReference type="ChEBI" id="CHEBI:29105"/>
        <label>1</label>
    </ligand>
</feature>
<sequence length="345" mass="37638">MTSTRRKFLQSLPGMLIIADSLASAALPQAHQPEIMTVAGPVHAGAIGNTLTHEHILVDFIGAEQINPNRWQQEEVIAKVLPHLKEVKDAGCRTFIDCTPNYLGRDVVLLRRLAELSGLNIITNTGYYGGSDHKYLPAHAFTETAQALAARWVGEWKEGIDGTTVRPGFIKISVNPAALSEISKKLIRAAALTHLQTGLTIASHTGPAVPALEQIALLRSEGVDASAFIWVHAQNETDLTYYISAAQAGAWVSLDGLSDNNVADYTRRLSFLRDEKWLSQTLVSHDAGWYDPGKPGGGNVRGYTTLFKKLIPALAQQGFTADEIEQLVRRNPQNAFTTRVRAAKN</sequence>
<dbReference type="SUPFAM" id="SSF51556">
    <property type="entry name" value="Metallo-dependent hydrolases"/>
    <property type="match status" value="1"/>
</dbReference>
<organism evidence="7 8">
    <name type="scientific">Chryseosolibacter histidini</name>
    <dbReference type="NCBI Taxonomy" id="2782349"/>
    <lineage>
        <taxon>Bacteria</taxon>
        <taxon>Pseudomonadati</taxon>
        <taxon>Bacteroidota</taxon>
        <taxon>Cytophagia</taxon>
        <taxon>Cytophagales</taxon>
        <taxon>Chryseotaleaceae</taxon>
        <taxon>Chryseosolibacter</taxon>
    </lineage>
</organism>
<evidence type="ECO:0000313" key="7">
    <source>
        <dbReference type="EMBL" id="MBT1695748.1"/>
    </source>
</evidence>
<keyword evidence="1 4" id="KW-0479">Metal-binding</keyword>
<feature type="binding site" description="via carbamate group" evidence="4">
    <location>
        <position position="171"/>
    </location>
    <ligand>
        <name>Zn(2+)</name>
        <dbReference type="ChEBI" id="CHEBI:29105"/>
        <label>2</label>
    </ligand>
</feature>
<dbReference type="GO" id="GO:0008270">
    <property type="term" value="F:zinc ion binding"/>
    <property type="evidence" value="ECO:0007669"/>
    <property type="project" value="InterPro"/>
</dbReference>
<dbReference type="PROSITE" id="PS51347">
    <property type="entry name" value="PHOSPHOTRIESTERASE_2"/>
    <property type="match status" value="1"/>
</dbReference>
<dbReference type="AlphaFoldDB" id="A0AAP2DFY4"/>
<feature type="binding site" evidence="4">
    <location>
        <position position="232"/>
    </location>
    <ligand>
        <name>Zn(2+)</name>
        <dbReference type="ChEBI" id="CHEBI:29105"/>
        <label>2</label>
    </ligand>
</feature>
<feature type="chain" id="PRO_5043007107" evidence="6">
    <location>
        <begin position="26"/>
        <end position="345"/>
    </location>
</feature>
<dbReference type="GO" id="GO:0016788">
    <property type="term" value="F:hydrolase activity, acting on ester bonds"/>
    <property type="evidence" value="ECO:0007669"/>
    <property type="project" value="InterPro"/>
</dbReference>
<keyword evidence="6" id="KW-0732">Signal</keyword>
<feature type="binding site" evidence="4">
    <location>
        <position position="204"/>
    </location>
    <ligand>
        <name>Zn(2+)</name>
        <dbReference type="ChEBI" id="CHEBI:29105"/>
        <label>2</label>
    </ligand>
</feature>
<comment type="cofactor">
    <cofactor evidence="4">
        <name>a divalent metal cation</name>
        <dbReference type="ChEBI" id="CHEBI:60240"/>
    </cofactor>
    <text evidence="4">Binds 2 divalent metal cations per subunit.</text>
</comment>
<dbReference type="Pfam" id="PF02126">
    <property type="entry name" value="PTE"/>
    <property type="match status" value="1"/>
</dbReference>
<evidence type="ECO:0000256" key="3">
    <source>
        <dbReference type="PIRSR" id="PIRSR601559-50"/>
    </source>
</evidence>
<feature type="binding site" evidence="4">
    <location>
        <position position="55"/>
    </location>
    <ligand>
        <name>Zn(2+)</name>
        <dbReference type="ChEBI" id="CHEBI:29105"/>
        <label>1</label>
    </ligand>
</feature>
<evidence type="ECO:0000256" key="2">
    <source>
        <dbReference type="ARBA" id="ARBA00022801"/>
    </source>
</evidence>
<feature type="binding site" evidence="4">
    <location>
        <position position="53"/>
    </location>
    <ligand>
        <name>Zn(2+)</name>
        <dbReference type="ChEBI" id="CHEBI:29105"/>
        <label>1</label>
    </ligand>
</feature>
<dbReference type="Proteomes" id="UP001319200">
    <property type="component" value="Unassembled WGS sequence"/>
</dbReference>
<dbReference type="Gene3D" id="3.20.20.140">
    <property type="entry name" value="Metal-dependent hydrolases"/>
    <property type="match status" value="1"/>
</dbReference>
<name>A0AAP2DFY4_9BACT</name>
<dbReference type="InterPro" id="IPR032466">
    <property type="entry name" value="Metal_Hydrolase"/>
</dbReference>
<reference evidence="7 8" key="1">
    <citation type="submission" date="2021-05" db="EMBL/GenBank/DDBJ databases">
        <title>A Polyphasic approach of four new species of the genus Ohtaekwangia: Ohtaekwangia histidinii sp. nov., Ohtaekwangia cretensis sp. nov., Ohtaekwangia indiensis sp. nov., Ohtaekwangia reichenbachii sp. nov. from diverse environment.</title>
        <authorList>
            <person name="Octaviana S."/>
        </authorList>
    </citation>
    <scope>NUCLEOTIDE SEQUENCE [LARGE SCALE GENOMIC DNA]</scope>
    <source>
        <strain evidence="7 8">PWU4</strain>
    </source>
</reference>
<comment type="caution">
    <text evidence="7">The sequence shown here is derived from an EMBL/GenBank/DDBJ whole genome shotgun (WGS) entry which is preliminary data.</text>
</comment>
<feature type="signal peptide" evidence="6">
    <location>
        <begin position="1"/>
        <end position="25"/>
    </location>
</feature>
<dbReference type="EMBL" id="JAHESF010000002">
    <property type="protein sequence ID" value="MBT1695748.1"/>
    <property type="molecule type" value="Genomic_DNA"/>
</dbReference>
<comment type="similarity">
    <text evidence="5">Belongs to the metallo-dependent hydrolases superfamily. Phosphotriesterase family.</text>
</comment>
<protein>
    <submittedName>
        <fullName evidence="7">Phosphotriesterase</fullName>
    </submittedName>
</protein>
<evidence type="ECO:0000256" key="4">
    <source>
        <dbReference type="PIRSR" id="PIRSR601559-51"/>
    </source>
</evidence>
<evidence type="ECO:0000256" key="5">
    <source>
        <dbReference type="PROSITE-ProRule" id="PRU00679"/>
    </source>
</evidence>
<dbReference type="InterPro" id="IPR017947">
    <property type="entry name" value="AryldialkylPase_Zn-BS"/>
</dbReference>
<evidence type="ECO:0000256" key="1">
    <source>
        <dbReference type="ARBA" id="ARBA00022723"/>
    </source>
</evidence>
<keyword evidence="2" id="KW-0378">Hydrolase</keyword>
<evidence type="ECO:0000256" key="6">
    <source>
        <dbReference type="SAM" id="SignalP"/>
    </source>
</evidence>
<dbReference type="PANTHER" id="PTHR10819">
    <property type="entry name" value="PHOSPHOTRIESTERASE-RELATED"/>
    <property type="match status" value="1"/>
</dbReference>
<keyword evidence="8" id="KW-1185">Reference proteome</keyword>
<proteinExistence type="inferred from homology"/>
<dbReference type="InterPro" id="IPR001559">
    <property type="entry name" value="Phosphotriesterase"/>
</dbReference>
<dbReference type="PANTHER" id="PTHR10819:SF3">
    <property type="entry name" value="PHOSPHOTRIESTERASE-RELATED PROTEIN"/>
    <property type="match status" value="1"/>
</dbReference>
<feature type="modified residue" description="N6-carboxylysine" evidence="3 5">
    <location>
        <position position="171"/>
    </location>
</feature>
<gene>
    <name evidence="7" type="ORF">KK083_02590</name>
</gene>
<accession>A0AAP2DFY4</accession>
<feature type="binding site" description="via carbamate group" evidence="4">
    <location>
        <position position="171"/>
    </location>
    <ligand>
        <name>Zn(2+)</name>
        <dbReference type="ChEBI" id="CHEBI:29105"/>
        <label>1</label>
    </ligand>
</feature>